<feature type="transmembrane region" description="Helical" evidence="1">
    <location>
        <begin position="12"/>
        <end position="31"/>
    </location>
</feature>
<organism evidence="2 3">
    <name type="scientific">Paenibacillus amylolyticus</name>
    <dbReference type="NCBI Taxonomy" id="1451"/>
    <lineage>
        <taxon>Bacteria</taxon>
        <taxon>Bacillati</taxon>
        <taxon>Bacillota</taxon>
        <taxon>Bacilli</taxon>
        <taxon>Bacillales</taxon>
        <taxon>Paenibacillaceae</taxon>
        <taxon>Paenibacillus</taxon>
    </lineage>
</organism>
<keyword evidence="1" id="KW-1133">Transmembrane helix</keyword>
<dbReference type="RefSeq" id="WP_338709145.1">
    <property type="nucleotide sequence ID" value="NZ_CP145893.1"/>
</dbReference>
<geneLocation type="plasmid" evidence="2 3">
    <name>pY5S7-1</name>
</geneLocation>
<accession>A0ABD8B2Y3</accession>
<proteinExistence type="predicted"/>
<evidence type="ECO:0008006" key="4">
    <source>
        <dbReference type="Google" id="ProtNLM"/>
    </source>
</evidence>
<keyword evidence="1" id="KW-0472">Membrane</keyword>
<reference evidence="2 3" key="1">
    <citation type="submission" date="2024-02" db="EMBL/GenBank/DDBJ databases">
        <title>Complete sequences of two Paenibacillus sp. strains and one Lysinibacillus strain isolated from the environment on STAA medium highlight biotechnological potential.</title>
        <authorList>
            <person name="Attere S.A."/>
            <person name="Piche L.C."/>
            <person name="Intertaglia L."/>
            <person name="Lami R."/>
            <person name="Charette S.J."/>
            <person name="Vincent A.T."/>
        </authorList>
    </citation>
    <scope>NUCLEOTIDE SEQUENCE [LARGE SCALE GENOMIC DNA]</scope>
    <source>
        <strain evidence="2 3">Y5S-7</strain>
        <plasmid evidence="2 3">pY5S7-1</plasmid>
    </source>
</reference>
<keyword evidence="2" id="KW-0614">Plasmid</keyword>
<keyword evidence="1" id="KW-0812">Transmembrane</keyword>
<feature type="transmembrane region" description="Helical" evidence="1">
    <location>
        <begin position="52"/>
        <end position="74"/>
    </location>
</feature>
<evidence type="ECO:0000256" key="1">
    <source>
        <dbReference type="SAM" id="Phobius"/>
    </source>
</evidence>
<protein>
    <recommendedName>
        <fullName evidence="4">DUF5673 domain-containing protein</fullName>
    </recommendedName>
</protein>
<sequence>MFESLKENWFTFSVSTLSPLVIISGILLLLANKHERKLLTPRKTLYRKIIKILILSSLGATLASGCILLIASILNRDDIIFKISDLVLYFVIYLVVMPITINWAEKKEIIYHWIYLEKYQYTPLLIYKVTFNNRLLLSSIASPNDKLDKGFIIIEDISILDNEKIHFIGPKKKNIFSVYRPKIEDLIAAIEKNSPKTNRDEDQ</sequence>
<gene>
    <name evidence="2" type="ORF">V6668_30665</name>
</gene>
<dbReference type="Proteomes" id="UP001364764">
    <property type="component" value="Plasmid pY5S7-1"/>
</dbReference>
<dbReference type="EMBL" id="CP145893">
    <property type="protein sequence ID" value="WWP24023.1"/>
    <property type="molecule type" value="Genomic_DNA"/>
</dbReference>
<dbReference type="AlphaFoldDB" id="A0ABD8B2Y3"/>
<evidence type="ECO:0000313" key="2">
    <source>
        <dbReference type="EMBL" id="WWP24023.1"/>
    </source>
</evidence>
<dbReference type="GeneID" id="93479932"/>
<name>A0ABD8B2Y3_PAEAM</name>
<evidence type="ECO:0000313" key="3">
    <source>
        <dbReference type="Proteomes" id="UP001364764"/>
    </source>
</evidence>
<feature type="transmembrane region" description="Helical" evidence="1">
    <location>
        <begin position="86"/>
        <end position="104"/>
    </location>
</feature>